<feature type="domain" description="RUN" evidence="16">
    <location>
        <begin position="33"/>
        <end position="166"/>
    </location>
</feature>
<keyword evidence="9" id="KW-0968">Cytoplasmic vesicle</keyword>
<evidence type="ECO:0000256" key="3">
    <source>
        <dbReference type="ARBA" id="ARBA00022723"/>
    </source>
</evidence>
<name>G1TI48_RABIT</name>
<dbReference type="GO" id="GO:0045921">
    <property type="term" value="P:positive regulation of exocytosis"/>
    <property type="evidence" value="ECO:0007669"/>
    <property type="project" value="Ensembl"/>
</dbReference>
<dbReference type="HOGENOM" id="CLU_037214_0_0_1"/>
<organism evidence="17 18">
    <name type="scientific">Oryctolagus cuniculus</name>
    <name type="common">Rabbit</name>
    <dbReference type="NCBI Taxonomy" id="9986"/>
    <lineage>
        <taxon>Eukaryota</taxon>
        <taxon>Metazoa</taxon>
        <taxon>Chordata</taxon>
        <taxon>Craniata</taxon>
        <taxon>Vertebrata</taxon>
        <taxon>Euteleostomi</taxon>
        <taxon>Mammalia</taxon>
        <taxon>Eutheria</taxon>
        <taxon>Euarchontoglires</taxon>
        <taxon>Glires</taxon>
        <taxon>Lagomorpha</taxon>
        <taxon>Leporidae</taxon>
        <taxon>Oryctolagus</taxon>
    </lineage>
</organism>
<dbReference type="AlphaFoldDB" id="G1TI48"/>
<dbReference type="Gene3D" id="1.20.58.900">
    <property type="match status" value="1"/>
</dbReference>
<dbReference type="EMBL" id="AAGW02042712">
    <property type="status" value="NOT_ANNOTATED_CDS"/>
    <property type="molecule type" value="Genomic_DNA"/>
</dbReference>
<dbReference type="Ensembl" id="ENSOCUT00000023018.2">
    <property type="protein sequence ID" value="ENSOCUP00000016615.2"/>
    <property type="gene ID" value="ENSOCUG00000022248.3"/>
</dbReference>
<evidence type="ECO:0000256" key="14">
    <source>
        <dbReference type="SAM" id="MobiDB-lite"/>
    </source>
</evidence>
<comment type="function">
    <text evidence="10">ARL8 effector that promotes the coupling of endolysosomes to dynein-dynactin for retrograde transport along microtubules. Acts by binding both GTP-bound ARL8 and dynein-dynactin. In nonneuronal cells, promotes concentration of endolysosomes in the juxtanuclear area. In hippocampal neurons, drives retrograde transport of endolysosomes from the axon to the soma. Positive regulator of macroautophagy in dendritic cells. Increases autophagic flux, probably by stimulating both autophagosome formation and facilitating tethering with lysosomes. Binds to phosphatidylinositol 3-phosphate (PtdIns3P) through its FYVE-type zinc finger. Positive regulator of osteosclast bone-resorbing activity, possibly by promoting late endosome-lysosome fusion by acting as an adapter protein between RAB7A on late endosomes and LAMP2 on primary lysosomes.</text>
</comment>
<evidence type="ECO:0000313" key="18">
    <source>
        <dbReference type="Proteomes" id="UP000001811"/>
    </source>
</evidence>
<dbReference type="InterPro" id="IPR011011">
    <property type="entry name" value="Znf_FYVE_PHD"/>
</dbReference>
<keyword evidence="4 12" id="KW-0863">Zinc-finger</keyword>
<dbReference type="STRING" id="9986.ENSOCUP00000016615"/>
<evidence type="ECO:0000256" key="6">
    <source>
        <dbReference type="ARBA" id="ARBA00023006"/>
    </source>
</evidence>
<evidence type="ECO:0000256" key="5">
    <source>
        <dbReference type="ARBA" id="ARBA00022833"/>
    </source>
</evidence>
<keyword evidence="8" id="KW-0458">Lysosome</keyword>
<keyword evidence="5" id="KW-0862">Zinc</keyword>
<dbReference type="GO" id="GO:0034452">
    <property type="term" value="F:dynactin binding"/>
    <property type="evidence" value="ECO:0007669"/>
    <property type="project" value="Ensembl"/>
</dbReference>
<dbReference type="GO" id="GO:0016239">
    <property type="term" value="P:positive regulation of macroautophagy"/>
    <property type="evidence" value="ECO:0007669"/>
    <property type="project" value="Ensembl"/>
</dbReference>
<evidence type="ECO:0000256" key="11">
    <source>
        <dbReference type="ARBA" id="ARBA00069100"/>
    </source>
</evidence>
<dbReference type="GO" id="GO:0071353">
    <property type="term" value="P:cellular response to interleukin-4"/>
    <property type="evidence" value="ECO:0007669"/>
    <property type="project" value="Ensembl"/>
</dbReference>
<dbReference type="PROSITE" id="PS50178">
    <property type="entry name" value="ZF_FYVE"/>
    <property type="match status" value="1"/>
</dbReference>
<evidence type="ECO:0000259" key="15">
    <source>
        <dbReference type="PROSITE" id="PS50178"/>
    </source>
</evidence>
<dbReference type="GO" id="GO:2001019">
    <property type="term" value="P:positive regulation of retrograde axon cargo transport"/>
    <property type="evidence" value="ECO:0007669"/>
    <property type="project" value="Ensembl"/>
</dbReference>
<evidence type="ECO:0000256" key="2">
    <source>
        <dbReference type="ARBA" id="ARBA00004419"/>
    </source>
</evidence>
<feature type="coiled-coil region" evidence="13">
    <location>
        <begin position="373"/>
        <end position="414"/>
    </location>
</feature>
<dbReference type="SUPFAM" id="SSF57903">
    <property type="entry name" value="FYVE/PHD zinc finger"/>
    <property type="match status" value="1"/>
</dbReference>
<evidence type="ECO:0000256" key="12">
    <source>
        <dbReference type="PROSITE-ProRule" id="PRU00091"/>
    </source>
</evidence>
<evidence type="ECO:0000256" key="4">
    <source>
        <dbReference type="ARBA" id="ARBA00022771"/>
    </source>
</evidence>
<reference evidence="17 18" key="1">
    <citation type="journal article" date="2011" name="Nature">
        <title>A high-resolution map of human evolutionary constraint using 29 mammals.</title>
        <authorList>
            <person name="Lindblad-Toh K."/>
            <person name="Garber M."/>
            <person name="Zuk O."/>
            <person name="Lin M.F."/>
            <person name="Parker B.J."/>
            <person name="Washietl S."/>
            <person name="Kheradpour P."/>
            <person name="Ernst J."/>
            <person name="Jordan G."/>
            <person name="Mauceli E."/>
            <person name="Ward L.D."/>
            <person name="Lowe C.B."/>
            <person name="Holloway A.K."/>
            <person name="Clamp M."/>
            <person name="Gnerre S."/>
            <person name="Alfoldi J."/>
            <person name="Beal K."/>
            <person name="Chang J."/>
            <person name="Clawson H."/>
            <person name="Cuff J."/>
            <person name="Di Palma F."/>
            <person name="Fitzgerald S."/>
            <person name="Flicek P."/>
            <person name="Guttman M."/>
            <person name="Hubisz M.J."/>
            <person name="Jaffe D.B."/>
            <person name="Jungreis I."/>
            <person name="Kent W.J."/>
            <person name="Kostka D."/>
            <person name="Lara M."/>
            <person name="Martins A.L."/>
            <person name="Massingham T."/>
            <person name="Moltke I."/>
            <person name="Raney B.J."/>
            <person name="Rasmussen M.D."/>
            <person name="Robinson J."/>
            <person name="Stark A."/>
            <person name="Vilella A.J."/>
            <person name="Wen J."/>
            <person name="Xie X."/>
            <person name="Zody M.C."/>
            <person name="Baldwin J."/>
            <person name="Bloom T."/>
            <person name="Chin C.W."/>
            <person name="Heiman D."/>
            <person name="Nicol R."/>
            <person name="Nusbaum C."/>
            <person name="Young S."/>
            <person name="Wilkinson J."/>
            <person name="Worley K.C."/>
            <person name="Kovar C.L."/>
            <person name="Muzny D.M."/>
            <person name="Gibbs R.A."/>
            <person name="Cree A."/>
            <person name="Dihn H.H."/>
            <person name="Fowler G."/>
            <person name="Jhangiani S."/>
            <person name="Joshi V."/>
            <person name="Lee S."/>
            <person name="Lewis L.R."/>
            <person name="Nazareth L.V."/>
            <person name="Okwuonu G."/>
            <person name="Santibanez J."/>
            <person name="Warren W.C."/>
            <person name="Mardis E.R."/>
            <person name="Weinstock G.M."/>
            <person name="Wilson R.K."/>
            <person name="Delehaunty K."/>
            <person name="Dooling D."/>
            <person name="Fronik C."/>
            <person name="Fulton L."/>
            <person name="Fulton B."/>
            <person name="Graves T."/>
            <person name="Minx P."/>
            <person name="Sodergren E."/>
            <person name="Birney E."/>
            <person name="Margulies E.H."/>
            <person name="Herrero J."/>
            <person name="Green E.D."/>
            <person name="Haussler D."/>
            <person name="Siepel A."/>
            <person name="Goldman N."/>
            <person name="Pollard K.S."/>
            <person name="Pedersen J.S."/>
            <person name="Lander E.S."/>
            <person name="Kellis M."/>
        </authorList>
    </citation>
    <scope>NUCLEOTIDE SEQUENCE [LARGE SCALE GENOMIC DNA]</scope>
    <source>
        <strain evidence="17 18">Thorbecke inbred</strain>
    </source>
</reference>
<keyword evidence="6" id="KW-0072">Autophagy</keyword>
<protein>
    <recommendedName>
        <fullName evidence="11">RUN and FYVE domain-containing protein 4</fullName>
    </recommendedName>
</protein>
<evidence type="ECO:0000256" key="8">
    <source>
        <dbReference type="ARBA" id="ARBA00023228"/>
    </source>
</evidence>
<dbReference type="PROSITE" id="PS50826">
    <property type="entry name" value="RUN"/>
    <property type="match status" value="1"/>
</dbReference>
<evidence type="ECO:0000256" key="7">
    <source>
        <dbReference type="ARBA" id="ARBA00023054"/>
    </source>
</evidence>
<evidence type="ECO:0000256" key="13">
    <source>
        <dbReference type="SAM" id="Coils"/>
    </source>
</evidence>
<dbReference type="GO" id="GO:0036019">
    <property type="term" value="C:endolysosome"/>
    <property type="evidence" value="ECO:0007669"/>
    <property type="project" value="Ensembl"/>
</dbReference>
<dbReference type="InterPro" id="IPR042939">
    <property type="entry name" value="RUFY4"/>
</dbReference>
<sequence>MAEEGSVLKVTRDLKAAVSAILQAYGDSQGPVTDASAELHRLCGCLELLLQFDQKEQKSFLGPRKDYWDFLCTALRRQRGDTEAVCFVGSQNKLKSSLGKGRAFIRFCLAHGQLAESLQLCLLSPELTREWYGPRSPLLCPELQENILDSLYALNGVTFDLDLQRPDLDGAWPMFSESRCSDSHRTQGRRPRKAKNSHKEVPLLCLLSEWLLPLTEPHSSHTSCLRNATRDAPLAGPLRPQQHGHLSPFLEKREDASSLGCPHSTWEPEGEELRPEQGEGAPRTGVSLETSAASSQGQAEGRGVLPGAEGQKATQGTREATSESRQKWGGPGVVRETLGTEEDPTTEKQPEQTGVTSVARREEQADKSLQAVVKSLRHGLQQAQEQARCQEQLLKEREGELRALREQLHREKDLLWQKLQHLSAVAPGCCVGCSKIFGRLSRRYPCRLCGGLVCHACSADYRRRERCCPLCAQGAEAQVP</sequence>
<dbReference type="GO" id="GO:0005776">
    <property type="term" value="C:autophagosome"/>
    <property type="evidence" value="ECO:0007669"/>
    <property type="project" value="UniProtKB-SubCell"/>
</dbReference>
<dbReference type="GO" id="GO:0045780">
    <property type="term" value="P:positive regulation of bone resorption"/>
    <property type="evidence" value="ECO:0007669"/>
    <property type="project" value="Ensembl"/>
</dbReference>
<keyword evidence="7 13" id="KW-0175">Coiled coil</keyword>
<reference evidence="17" key="2">
    <citation type="submission" date="2025-08" db="UniProtKB">
        <authorList>
            <consortium name="Ensembl"/>
        </authorList>
    </citation>
    <scope>IDENTIFICATION</scope>
    <source>
        <strain evidence="17">Thorbecke</strain>
    </source>
</reference>
<dbReference type="PANTHER" id="PTHR47732">
    <property type="entry name" value="RUN AND FYVE DOMAIN-CONTAINING PROTEIN 4"/>
    <property type="match status" value="1"/>
</dbReference>
<dbReference type="FunCoup" id="G1TI48">
    <property type="interactions" value="7"/>
</dbReference>
<dbReference type="InterPro" id="IPR017455">
    <property type="entry name" value="Znf_FYVE-rel"/>
</dbReference>
<dbReference type="PANTHER" id="PTHR47732:SF1">
    <property type="entry name" value="RUN AND FYVE DOMAIN-CONTAINING PROTEIN 4"/>
    <property type="match status" value="1"/>
</dbReference>
<dbReference type="InParanoid" id="G1TI48"/>
<dbReference type="InterPro" id="IPR037213">
    <property type="entry name" value="Run_dom_sf"/>
</dbReference>
<dbReference type="SMR" id="G1TI48"/>
<dbReference type="FunFam" id="1.20.58.900:FF:000015">
    <property type="entry name" value="RUN and FYVE domain containing 4"/>
    <property type="match status" value="1"/>
</dbReference>
<evidence type="ECO:0000259" key="16">
    <source>
        <dbReference type="PROSITE" id="PS50826"/>
    </source>
</evidence>
<dbReference type="CDD" id="cd15745">
    <property type="entry name" value="FYVE_RUFY4"/>
    <property type="match status" value="1"/>
</dbReference>
<dbReference type="EMBL" id="AAGW02042713">
    <property type="status" value="NOT_ANNOTATED_CDS"/>
    <property type="molecule type" value="Genomic_DNA"/>
</dbReference>
<feature type="domain" description="FYVE-type" evidence="15">
    <location>
        <begin position="430"/>
        <end position="476"/>
    </location>
</feature>
<dbReference type="Pfam" id="PF02759">
    <property type="entry name" value="RUN"/>
    <property type="match status" value="1"/>
</dbReference>
<dbReference type="GO" id="GO:0008270">
    <property type="term" value="F:zinc ion binding"/>
    <property type="evidence" value="ECO:0007669"/>
    <property type="project" value="UniProtKB-KW"/>
</dbReference>
<dbReference type="InterPro" id="IPR004012">
    <property type="entry name" value="Run_dom"/>
</dbReference>
<dbReference type="Bgee" id="ENSOCUG00000022248">
    <property type="expression patterns" value="Expressed in blood and 8 other cell types or tissues"/>
</dbReference>
<dbReference type="Proteomes" id="UP000001811">
    <property type="component" value="Chromosome 7"/>
</dbReference>
<keyword evidence="18" id="KW-1185">Reference proteome</keyword>
<comment type="subcellular location">
    <subcellularLocation>
        <location evidence="2">Cytoplasmic vesicle</location>
        <location evidence="2">Autophagosome</location>
    </subcellularLocation>
    <subcellularLocation>
        <location evidence="1">Lysosome</location>
    </subcellularLocation>
</comment>
<dbReference type="GO" id="GO:0061763">
    <property type="term" value="P:multivesicular body-lysosome fusion"/>
    <property type="evidence" value="ECO:0007669"/>
    <property type="project" value="Ensembl"/>
</dbReference>
<evidence type="ECO:0000256" key="9">
    <source>
        <dbReference type="ARBA" id="ARBA00023329"/>
    </source>
</evidence>
<accession>G1TI48</accession>
<evidence type="ECO:0000313" key="17">
    <source>
        <dbReference type="Ensembl" id="ENSOCUP00000016615.2"/>
    </source>
</evidence>
<gene>
    <name evidence="17" type="primary">RUFY4</name>
</gene>
<dbReference type="SUPFAM" id="SSF140741">
    <property type="entry name" value="RUN domain-like"/>
    <property type="match status" value="1"/>
</dbReference>
<dbReference type="GeneTree" id="ENSGT00940000154044"/>
<proteinExistence type="predicted"/>
<evidence type="ECO:0000256" key="10">
    <source>
        <dbReference type="ARBA" id="ARBA00059075"/>
    </source>
</evidence>
<dbReference type="eggNOG" id="KOG1729">
    <property type="taxonomic scope" value="Eukaryota"/>
</dbReference>
<dbReference type="GO" id="GO:0000045">
    <property type="term" value="P:autophagosome assembly"/>
    <property type="evidence" value="ECO:0007669"/>
    <property type="project" value="Ensembl"/>
</dbReference>
<feature type="region of interest" description="Disordered" evidence="14">
    <location>
        <begin position="253"/>
        <end position="363"/>
    </location>
</feature>
<keyword evidence="3" id="KW-0479">Metal-binding</keyword>
<dbReference type="GO" id="GO:0032266">
    <property type="term" value="F:phosphatidylinositol-3-phosphate binding"/>
    <property type="evidence" value="ECO:0007669"/>
    <property type="project" value="Ensembl"/>
</dbReference>
<evidence type="ECO:0000256" key="1">
    <source>
        <dbReference type="ARBA" id="ARBA00004371"/>
    </source>
</evidence>
<reference evidence="17" key="3">
    <citation type="submission" date="2025-09" db="UniProtKB">
        <authorList>
            <consortium name="Ensembl"/>
        </authorList>
    </citation>
    <scope>IDENTIFICATION</scope>
    <source>
        <strain evidence="17">Thorbecke</strain>
    </source>
</reference>
<feature type="compositionally biased region" description="Polar residues" evidence="14">
    <location>
        <begin position="287"/>
        <end position="298"/>
    </location>
</feature>